<dbReference type="EMBL" id="LXQA010695585">
    <property type="protein sequence ID" value="MCI66446.1"/>
    <property type="molecule type" value="Genomic_DNA"/>
</dbReference>
<evidence type="ECO:0000256" key="1">
    <source>
        <dbReference type="SAM" id="MobiDB-lite"/>
    </source>
</evidence>
<comment type="caution">
    <text evidence="2">The sequence shown here is derived from an EMBL/GenBank/DDBJ whole genome shotgun (WGS) entry which is preliminary data.</text>
</comment>
<proteinExistence type="predicted"/>
<feature type="non-terminal residue" evidence="2">
    <location>
        <position position="35"/>
    </location>
</feature>
<evidence type="ECO:0000313" key="3">
    <source>
        <dbReference type="Proteomes" id="UP000265520"/>
    </source>
</evidence>
<reference evidence="2 3" key="1">
    <citation type="journal article" date="2018" name="Front. Plant Sci.">
        <title>Red Clover (Trifolium pratense) and Zigzag Clover (T. medium) - A Picture of Genomic Similarities and Differences.</title>
        <authorList>
            <person name="Dluhosova J."/>
            <person name="Istvanek J."/>
            <person name="Nedelnik J."/>
            <person name="Repkova J."/>
        </authorList>
    </citation>
    <scope>NUCLEOTIDE SEQUENCE [LARGE SCALE GENOMIC DNA]</scope>
    <source>
        <strain evidence="3">cv. 10/8</strain>
        <tissue evidence="2">Leaf</tissue>
    </source>
</reference>
<accession>A0A392U224</accession>
<evidence type="ECO:0000313" key="2">
    <source>
        <dbReference type="EMBL" id="MCI66446.1"/>
    </source>
</evidence>
<feature type="compositionally biased region" description="Polar residues" evidence="1">
    <location>
        <begin position="1"/>
        <end position="10"/>
    </location>
</feature>
<keyword evidence="3" id="KW-1185">Reference proteome</keyword>
<organism evidence="2 3">
    <name type="scientific">Trifolium medium</name>
    <dbReference type="NCBI Taxonomy" id="97028"/>
    <lineage>
        <taxon>Eukaryota</taxon>
        <taxon>Viridiplantae</taxon>
        <taxon>Streptophyta</taxon>
        <taxon>Embryophyta</taxon>
        <taxon>Tracheophyta</taxon>
        <taxon>Spermatophyta</taxon>
        <taxon>Magnoliopsida</taxon>
        <taxon>eudicotyledons</taxon>
        <taxon>Gunneridae</taxon>
        <taxon>Pentapetalae</taxon>
        <taxon>rosids</taxon>
        <taxon>fabids</taxon>
        <taxon>Fabales</taxon>
        <taxon>Fabaceae</taxon>
        <taxon>Papilionoideae</taxon>
        <taxon>50 kb inversion clade</taxon>
        <taxon>NPAAA clade</taxon>
        <taxon>Hologalegina</taxon>
        <taxon>IRL clade</taxon>
        <taxon>Trifolieae</taxon>
        <taxon>Trifolium</taxon>
    </lineage>
</organism>
<feature type="region of interest" description="Disordered" evidence="1">
    <location>
        <begin position="1"/>
        <end position="35"/>
    </location>
</feature>
<dbReference type="AlphaFoldDB" id="A0A392U224"/>
<protein>
    <submittedName>
        <fullName evidence="2">Uncharacterized protein</fullName>
    </submittedName>
</protein>
<sequence length="35" mass="3672">MDSPKSNSDCRMSLTAGNPGPEFKVVSFTSPSIPS</sequence>
<name>A0A392U224_9FABA</name>
<dbReference type="Proteomes" id="UP000265520">
    <property type="component" value="Unassembled WGS sequence"/>
</dbReference>